<dbReference type="EMBL" id="OMOD01000144">
    <property type="protein sequence ID" value="SPF43602.1"/>
    <property type="molecule type" value="Genomic_DNA"/>
</dbReference>
<keyword evidence="5 9" id="KW-1133">Transmembrane helix</keyword>
<dbReference type="PANTHER" id="PTHR30558">
    <property type="entry name" value="EXBD MEMBRANE COMPONENT OF PMF-DRIVEN MACROMOLECULE IMPORT SYSTEM"/>
    <property type="match status" value="1"/>
</dbReference>
<evidence type="ECO:0000256" key="9">
    <source>
        <dbReference type="SAM" id="Phobius"/>
    </source>
</evidence>
<keyword evidence="3" id="KW-1003">Cell membrane</keyword>
<organism evidence="10 11">
    <name type="scientific">Candidatus Sulfotelmatobacter kueseliae</name>
    <dbReference type="NCBI Taxonomy" id="2042962"/>
    <lineage>
        <taxon>Bacteria</taxon>
        <taxon>Pseudomonadati</taxon>
        <taxon>Acidobacteriota</taxon>
        <taxon>Terriglobia</taxon>
        <taxon>Terriglobales</taxon>
        <taxon>Candidatus Korobacteraceae</taxon>
        <taxon>Candidatus Sulfotelmatobacter</taxon>
    </lineage>
</organism>
<evidence type="ECO:0000313" key="10">
    <source>
        <dbReference type="EMBL" id="SPF43602.1"/>
    </source>
</evidence>
<evidence type="ECO:0000256" key="4">
    <source>
        <dbReference type="ARBA" id="ARBA00022692"/>
    </source>
</evidence>
<comment type="subcellular location">
    <subcellularLocation>
        <location evidence="1">Cell membrane</location>
        <topology evidence="1">Single-pass membrane protein</topology>
    </subcellularLocation>
    <subcellularLocation>
        <location evidence="7">Cell membrane</location>
        <topology evidence="7">Single-pass type II membrane protein</topology>
    </subcellularLocation>
</comment>
<proteinExistence type="inferred from homology"/>
<evidence type="ECO:0000313" key="11">
    <source>
        <dbReference type="Proteomes" id="UP000238701"/>
    </source>
</evidence>
<keyword evidence="7" id="KW-0813">Transport</keyword>
<dbReference type="OrthoDB" id="9798629at2"/>
<dbReference type="GO" id="GO:0005886">
    <property type="term" value="C:plasma membrane"/>
    <property type="evidence" value="ECO:0007669"/>
    <property type="project" value="UniProtKB-SubCell"/>
</dbReference>
<accession>A0A2U3KVD1</accession>
<protein>
    <submittedName>
        <fullName evidence="10">Outer membrane transport energization protein ExbD</fullName>
    </submittedName>
</protein>
<reference evidence="11" key="1">
    <citation type="submission" date="2018-02" db="EMBL/GenBank/DDBJ databases">
        <authorList>
            <person name="Hausmann B."/>
        </authorList>
    </citation>
    <scope>NUCLEOTIDE SEQUENCE [LARGE SCALE GENOMIC DNA]</scope>
    <source>
        <strain evidence="11">Peat soil MAG SbA1</strain>
    </source>
</reference>
<keyword evidence="4 7" id="KW-0812">Transmembrane</keyword>
<keyword evidence="7" id="KW-0653">Protein transport</keyword>
<dbReference type="GO" id="GO:0015031">
    <property type="term" value="P:protein transport"/>
    <property type="evidence" value="ECO:0007669"/>
    <property type="project" value="UniProtKB-KW"/>
</dbReference>
<dbReference type="PANTHER" id="PTHR30558:SF7">
    <property type="entry name" value="TOL-PAL SYSTEM PROTEIN TOLR"/>
    <property type="match status" value="1"/>
</dbReference>
<evidence type="ECO:0000256" key="8">
    <source>
        <dbReference type="SAM" id="MobiDB-lite"/>
    </source>
</evidence>
<feature type="region of interest" description="Disordered" evidence="8">
    <location>
        <begin position="134"/>
        <end position="153"/>
    </location>
</feature>
<dbReference type="Gene3D" id="3.30.420.270">
    <property type="match status" value="1"/>
</dbReference>
<dbReference type="Proteomes" id="UP000238701">
    <property type="component" value="Unassembled WGS sequence"/>
</dbReference>
<evidence type="ECO:0000256" key="6">
    <source>
        <dbReference type="ARBA" id="ARBA00023136"/>
    </source>
</evidence>
<evidence type="ECO:0000256" key="2">
    <source>
        <dbReference type="ARBA" id="ARBA00005811"/>
    </source>
</evidence>
<dbReference type="InterPro" id="IPR003400">
    <property type="entry name" value="ExbD"/>
</dbReference>
<sequence>MALSKRDEGSKISSDINVTPMVDVMLVLLIIFMVVTPMLQKGVSVDMVKVNNPTPMEDADKEDALLVSITRDGQVYLGSDRITVDALTTKVKDRLTNAQNKRVYVKSDMRARYGGFVQVVDAVRAAGVDDLGLLTDQKKTTTPPPAPPAAGGQ</sequence>
<evidence type="ECO:0000256" key="1">
    <source>
        <dbReference type="ARBA" id="ARBA00004162"/>
    </source>
</evidence>
<feature type="transmembrane region" description="Helical" evidence="9">
    <location>
        <begin position="20"/>
        <end position="39"/>
    </location>
</feature>
<dbReference type="GO" id="GO:0022857">
    <property type="term" value="F:transmembrane transporter activity"/>
    <property type="evidence" value="ECO:0007669"/>
    <property type="project" value="InterPro"/>
</dbReference>
<name>A0A2U3KVD1_9BACT</name>
<evidence type="ECO:0000256" key="7">
    <source>
        <dbReference type="RuleBase" id="RU003879"/>
    </source>
</evidence>
<dbReference type="AlphaFoldDB" id="A0A2U3KVD1"/>
<comment type="similarity">
    <text evidence="2 7">Belongs to the ExbD/TolR family.</text>
</comment>
<evidence type="ECO:0000256" key="3">
    <source>
        <dbReference type="ARBA" id="ARBA00022475"/>
    </source>
</evidence>
<evidence type="ECO:0000256" key="5">
    <source>
        <dbReference type="ARBA" id="ARBA00022989"/>
    </source>
</evidence>
<gene>
    <name evidence="10" type="ORF">SBA1_50054</name>
</gene>
<dbReference type="Pfam" id="PF02472">
    <property type="entry name" value="ExbD"/>
    <property type="match status" value="1"/>
</dbReference>
<feature type="compositionally biased region" description="Pro residues" evidence="8">
    <location>
        <begin position="142"/>
        <end position="153"/>
    </location>
</feature>
<keyword evidence="6 9" id="KW-0472">Membrane</keyword>